<dbReference type="SMART" id="SM00893">
    <property type="entry name" value="ETF"/>
    <property type="match status" value="1"/>
</dbReference>
<evidence type="ECO:0000256" key="7">
    <source>
        <dbReference type="ARBA" id="ARBA00022982"/>
    </source>
</evidence>
<dbReference type="PANTHER" id="PTHR43153:SF1">
    <property type="entry name" value="ELECTRON TRANSFER FLAVOPROTEIN SUBUNIT ALPHA, MITOCHONDRIAL"/>
    <property type="match status" value="1"/>
</dbReference>
<evidence type="ECO:0000256" key="1">
    <source>
        <dbReference type="ARBA" id="ARBA00001974"/>
    </source>
</evidence>
<feature type="domain" description="Electron transfer flavoprotein alpha/beta-subunit N-terminal" evidence="10">
    <location>
        <begin position="4"/>
        <end position="194"/>
    </location>
</feature>
<dbReference type="InterPro" id="IPR018206">
    <property type="entry name" value="ETF_asu_C_CS"/>
</dbReference>
<evidence type="ECO:0000256" key="9">
    <source>
        <dbReference type="SAM" id="MobiDB-lite"/>
    </source>
</evidence>
<comment type="caution">
    <text evidence="11">The sequence shown here is derived from an EMBL/GenBank/DDBJ whole genome shotgun (WGS) entry which is preliminary data.</text>
</comment>
<dbReference type="Pfam" id="PF00766">
    <property type="entry name" value="ETF_alpha"/>
    <property type="match status" value="1"/>
</dbReference>
<comment type="subunit">
    <text evidence="3">Heterodimer of an alpha and a beta subunit.</text>
</comment>
<dbReference type="InterPro" id="IPR014729">
    <property type="entry name" value="Rossmann-like_a/b/a_fold"/>
</dbReference>
<evidence type="ECO:0000256" key="8">
    <source>
        <dbReference type="ARBA" id="ARBA00025649"/>
    </source>
</evidence>
<dbReference type="RefSeq" id="WP_189349026.1">
    <property type="nucleotide sequence ID" value="NZ_BMXK01000004.1"/>
</dbReference>
<sequence>MSTTLVYLDARSLSAEGPGKAERELLTIAAGRSAGSVVVAVSAPVEDDVAASLGRFGATTVLVPASDVSAQLAAGPAAFAAAAAAESGADLVLLTNAGDSKEVAARLGIKLGAGVVTDVVAVDGGDFTKSVLAGAYTTRVRAKTAVAIATVKANSVEPAAPGDGTAEVRRIEAPEAGPTATVERTEAKPASGRPELADARVVVSGGRGVEGDFGPVEQLADALGAAVGASRAATDAGWIEHSYQVGQTGKTVSPQLYIAVGISGAVQHKAGMQTAQTIVAVNSDPDAPIFEIADLGIVGDLTEILPQAAEEIKRRKA</sequence>
<dbReference type="SUPFAM" id="SSF52467">
    <property type="entry name" value="DHS-like NAD/FAD-binding domain"/>
    <property type="match status" value="1"/>
</dbReference>
<dbReference type="Proteomes" id="UP000642819">
    <property type="component" value="Unassembled WGS sequence"/>
</dbReference>
<evidence type="ECO:0000256" key="2">
    <source>
        <dbReference type="ARBA" id="ARBA00005817"/>
    </source>
</evidence>
<dbReference type="PIRSF" id="PIRSF000089">
    <property type="entry name" value="Electra_flavoP_a"/>
    <property type="match status" value="1"/>
</dbReference>
<keyword evidence="5" id="KW-0285">Flavoprotein</keyword>
<accession>A0ABQ3GFX1</accession>
<keyword evidence="6" id="KW-0274">FAD</keyword>
<dbReference type="InterPro" id="IPR029035">
    <property type="entry name" value="DHS-like_NAD/FAD-binding_dom"/>
</dbReference>
<dbReference type="EMBL" id="BMXK01000004">
    <property type="protein sequence ID" value="GHD03606.1"/>
    <property type="molecule type" value="Genomic_DNA"/>
</dbReference>
<gene>
    <name evidence="11" type="ORF">GCM10008096_09810</name>
</gene>
<evidence type="ECO:0000256" key="4">
    <source>
        <dbReference type="ARBA" id="ARBA00022448"/>
    </source>
</evidence>
<organism evidence="11 12">
    <name type="scientific">Zhihengliuella salsuginis</name>
    <dbReference type="NCBI Taxonomy" id="578222"/>
    <lineage>
        <taxon>Bacteria</taxon>
        <taxon>Bacillati</taxon>
        <taxon>Actinomycetota</taxon>
        <taxon>Actinomycetes</taxon>
        <taxon>Micrococcales</taxon>
        <taxon>Micrococcaceae</taxon>
        <taxon>Zhihengliuella</taxon>
    </lineage>
</organism>
<proteinExistence type="inferred from homology"/>
<dbReference type="PROSITE" id="PS00696">
    <property type="entry name" value="ETF_ALPHA"/>
    <property type="match status" value="1"/>
</dbReference>
<protein>
    <submittedName>
        <fullName evidence="11">Electron transfer flavoprotein subunit alpha</fullName>
    </submittedName>
</protein>
<dbReference type="SUPFAM" id="SSF52402">
    <property type="entry name" value="Adenine nucleotide alpha hydrolases-like"/>
    <property type="match status" value="1"/>
</dbReference>
<feature type="region of interest" description="Disordered" evidence="9">
    <location>
        <begin position="175"/>
        <end position="194"/>
    </location>
</feature>
<name>A0ABQ3GFX1_9MICC</name>
<dbReference type="InterPro" id="IPR014731">
    <property type="entry name" value="ETF_asu_C"/>
</dbReference>
<dbReference type="InterPro" id="IPR001308">
    <property type="entry name" value="ETF_a/FixB"/>
</dbReference>
<dbReference type="Gene3D" id="3.40.50.1220">
    <property type="entry name" value="TPP-binding domain"/>
    <property type="match status" value="1"/>
</dbReference>
<dbReference type="Gene3D" id="3.40.50.620">
    <property type="entry name" value="HUPs"/>
    <property type="match status" value="1"/>
</dbReference>
<comment type="similarity">
    <text evidence="2">Belongs to the ETF alpha-subunit/FixB family.</text>
</comment>
<evidence type="ECO:0000256" key="3">
    <source>
        <dbReference type="ARBA" id="ARBA00011355"/>
    </source>
</evidence>
<dbReference type="PANTHER" id="PTHR43153">
    <property type="entry name" value="ELECTRON TRANSFER FLAVOPROTEIN ALPHA"/>
    <property type="match status" value="1"/>
</dbReference>
<dbReference type="Pfam" id="PF01012">
    <property type="entry name" value="ETF"/>
    <property type="match status" value="1"/>
</dbReference>
<dbReference type="InterPro" id="IPR014730">
    <property type="entry name" value="ETF_a/b_N"/>
</dbReference>
<comment type="cofactor">
    <cofactor evidence="1">
        <name>FAD</name>
        <dbReference type="ChEBI" id="CHEBI:57692"/>
    </cofactor>
</comment>
<comment type="function">
    <text evidence="8">The electron transfer flavoprotein serves as a specific electron acceptor for other dehydrogenases. It transfers the electrons to the main respiratory chain via ETF-ubiquinone oxidoreductase (ETF dehydrogenase).</text>
</comment>
<evidence type="ECO:0000313" key="11">
    <source>
        <dbReference type="EMBL" id="GHD03606.1"/>
    </source>
</evidence>
<evidence type="ECO:0000256" key="5">
    <source>
        <dbReference type="ARBA" id="ARBA00022630"/>
    </source>
</evidence>
<keyword evidence="12" id="KW-1185">Reference proteome</keyword>
<reference evidence="12" key="1">
    <citation type="journal article" date="2019" name="Int. J. Syst. Evol. Microbiol.">
        <title>The Global Catalogue of Microorganisms (GCM) 10K type strain sequencing project: providing services to taxonomists for standard genome sequencing and annotation.</title>
        <authorList>
            <consortium name="The Broad Institute Genomics Platform"/>
            <consortium name="The Broad Institute Genome Sequencing Center for Infectious Disease"/>
            <person name="Wu L."/>
            <person name="Ma J."/>
        </authorList>
    </citation>
    <scope>NUCLEOTIDE SEQUENCE [LARGE SCALE GENOMIC DNA]</scope>
    <source>
        <strain evidence="12">KCTC 19466</strain>
    </source>
</reference>
<keyword evidence="4" id="KW-0813">Transport</keyword>
<keyword evidence="7" id="KW-0249">Electron transport</keyword>
<evidence type="ECO:0000313" key="12">
    <source>
        <dbReference type="Proteomes" id="UP000642819"/>
    </source>
</evidence>
<evidence type="ECO:0000259" key="10">
    <source>
        <dbReference type="SMART" id="SM00893"/>
    </source>
</evidence>
<evidence type="ECO:0000256" key="6">
    <source>
        <dbReference type="ARBA" id="ARBA00022827"/>
    </source>
</evidence>